<evidence type="ECO:0000256" key="2">
    <source>
        <dbReference type="ARBA" id="ARBA00010799"/>
    </source>
</evidence>
<keyword evidence="10" id="KW-0175">Coiled coil</keyword>
<dbReference type="Pfam" id="PF04420">
    <property type="entry name" value="CHD5"/>
    <property type="match status" value="1"/>
</dbReference>
<dbReference type="PANTHER" id="PTHR42650:SF1">
    <property type="entry name" value="GUIDED ENTRY OF TAIL-ANCHORED PROTEINS FACTOR 1"/>
    <property type="match status" value="1"/>
</dbReference>
<dbReference type="WBParaSite" id="Csp11.Scaffold513.g2593.t1">
    <property type="protein sequence ID" value="Csp11.Scaffold513.g2593.t1"/>
    <property type="gene ID" value="Csp11.Scaffold513.g2593"/>
</dbReference>
<evidence type="ECO:0000256" key="7">
    <source>
        <dbReference type="ARBA" id="ARBA00023136"/>
    </source>
</evidence>
<evidence type="ECO:0000256" key="6">
    <source>
        <dbReference type="ARBA" id="ARBA00022989"/>
    </source>
</evidence>
<evidence type="ECO:0000256" key="1">
    <source>
        <dbReference type="ARBA" id="ARBA00004477"/>
    </source>
</evidence>
<comment type="similarity">
    <text evidence="2">Belongs to the WRB/GET1 family.</text>
</comment>
<keyword evidence="4 11" id="KW-0812">Transmembrane</keyword>
<evidence type="ECO:0000256" key="5">
    <source>
        <dbReference type="ARBA" id="ARBA00022824"/>
    </source>
</evidence>
<dbReference type="InterPro" id="IPR029012">
    <property type="entry name" value="Helix_hairpin_bin_sf"/>
</dbReference>
<dbReference type="STRING" id="1561998.A0A1I7T5H8"/>
<dbReference type="Gene3D" id="1.10.287.660">
    <property type="entry name" value="Helix hairpin bin"/>
    <property type="match status" value="1"/>
</dbReference>
<accession>A0A1I7T5H8</accession>
<feature type="transmembrane region" description="Helical" evidence="11">
    <location>
        <begin position="6"/>
        <end position="26"/>
    </location>
</feature>
<evidence type="ECO:0000313" key="12">
    <source>
        <dbReference type="Proteomes" id="UP000095282"/>
    </source>
</evidence>
<dbReference type="PANTHER" id="PTHR42650">
    <property type="entry name" value="TAIL-ANCHORED PROTEIN INSERTION RECEPTOR WRB"/>
    <property type="match status" value="1"/>
</dbReference>
<evidence type="ECO:0000256" key="4">
    <source>
        <dbReference type="ARBA" id="ARBA00022692"/>
    </source>
</evidence>
<sequence length="200" mass="22486">MEDTKPLQISILNVIAVICSAIFAIYSGKIVPAVASAVKSLSKPAPDPKLLAAKKKVAELKRELHGISPTGEFARYFKKDRELIKANEELAKLEAESTSETARNLKIETVVRVIMQFSNLALLRYVSYFTAYCIPDNIFWPFNFLVRFPALWGNDSCPKEFAEVSGFAMAFLMIHLLNLIWKTYRSFSSPSPTTTDKKDN</sequence>
<dbReference type="GO" id="GO:0071816">
    <property type="term" value="P:tail-anchored membrane protein insertion into ER membrane"/>
    <property type="evidence" value="ECO:0007669"/>
    <property type="project" value="InterPro"/>
</dbReference>
<comment type="subcellular location">
    <subcellularLocation>
        <location evidence="1">Endoplasmic reticulum membrane</location>
        <topology evidence="1">Multi-pass membrane protein</topology>
    </subcellularLocation>
</comment>
<name>A0A1I7T5H8_9PELO</name>
<dbReference type="GO" id="GO:0043529">
    <property type="term" value="C:GET complex"/>
    <property type="evidence" value="ECO:0007669"/>
    <property type="project" value="TreeGrafter"/>
</dbReference>
<dbReference type="InterPro" id="IPR028945">
    <property type="entry name" value="Get1"/>
</dbReference>
<dbReference type="GO" id="GO:0005789">
    <property type="term" value="C:endoplasmic reticulum membrane"/>
    <property type="evidence" value="ECO:0007669"/>
    <property type="project" value="UniProtKB-SubCell"/>
</dbReference>
<evidence type="ECO:0000313" key="13">
    <source>
        <dbReference type="WBParaSite" id="Csp11.Scaffold513.g2593.t1"/>
    </source>
</evidence>
<feature type="transmembrane region" description="Helical" evidence="11">
    <location>
        <begin position="122"/>
        <end position="142"/>
    </location>
</feature>
<evidence type="ECO:0000256" key="9">
    <source>
        <dbReference type="ARBA" id="ARBA00033006"/>
    </source>
</evidence>
<protein>
    <recommendedName>
        <fullName evidence="3">Guided entry of tail-anchored proteins factor 1</fullName>
    </recommendedName>
    <alternativeName>
        <fullName evidence="8">Tail-anchored protein insertion receptor WRB</fullName>
    </alternativeName>
    <alternativeName>
        <fullName evidence="9">Tryptophan-rich basic protein</fullName>
    </alternativeName>
</protein>
<feature type="coiled-coil region" evidence="10">
    <location>
        <begin position="76"/>
        <end position="103"/>
    </location>
</feature>
<evidence type="ECO:0000256" key="10">
    <source>
        <dbReference type="SAM" id="Coils"/>
    </source>
</evidence>
<dbReference type="eggNOG" id="KOG4253">
    <property type="taxonomic scope" value="Eukaryota"/>
</dbReference>
<keyword evidence="5" id="KW-0256">Endoplasmic reticulum</keyword>
<feature type="transmembrane region" description="Helical" evidence="11">
    <location>
        <begin position="162"/>
        <end position="181"/>
    </location>
</feature>
<evidence type="ECO:0000256" key="3">
    <source>
        <dbReference type="ARBA" id="ARBA00017951"/>
    </source>
</evidence>
<evidence type="ECO:0000256" key="8">
    <source>
        <dbReference type="ARBA" id="ARBA00032437"/>
    </source>
</evidence>
<keyword evidence="6 11" id="KW-1133">Transmembrane helix</keyword>
<keyword evidence="7 11" id="KW-0472">Membrane</keyword>
<dbReference type="Proteomes" id="UP000095282">
    <property type="component" value="Unplaced"/>
</dbReference>
<keyword evidence="12" id="KW-1185">Reference proteome</keyword>
<dbReference type="AlphaFoldDB" id="A0A1I7T5H8"/>
<organism evidence="12 13">
    <name type="scientific">Caenorhabditis tropicalis</name>
    <dbReference type="NCBI Taxonomy" id="1561998"/>
    <lineage>
        <taxon>Eukaryota</taxon>
        <taxon>Metazoa</taxon>
        <taxon>Ecdysozoa</taxon>
        <taxon>Nematoda</taxon>
        <taxon>Chromadorea</taxon>
        <taxon>Rhabditida</taxon>
        <taxon>Rhabditina</taxon>
        <taxon>Rhabditomorpha</taxon>
        <taxon>Rhabditoidea</taxon>
        <taxon>Rhabditidae</taxon>
        <taxon>Peloderinae</taxon>
        <taxon>Caenorhabditis</taxon>
    </lineage>
</organism>
<evidence type="ECO:0000256" key="11">
    <source>
        <dbReference type="SAM" id="Phobius"/>
    </source>
</evidence>
<reference evidence="13" key="1">
    <citation type="submission" date="2016-11" db="UniProtKB">
        <authorList>
            <consortium name="WormBaseParasite"/>
        </authorList>
    </citation>
    <scope>IDENTIFICATION</scope>
</reference>
<proteinExistence type="inferred from homology"/>
<dbReference type="GO" id="GO:0043495">
    <property type="term" value="F:protein-membrane adaptor activity"/>
    <property type="evidence" value="ECO:0007669"/>
    <property type="project" value="TreeGrafter"/>
</dbReference>